<dbReference type="InterPro" id="IPR004843">
    <property type="entry name" value="Calcineurin-like_PHP"/>
</dbReference>
<protein>
    <submittedName>
        <fullName evidence="2">Calcineurin-like phosphoesterase</fullName>
    </submittedName>
</protein>
<reference evidence="3" key="1">
    <citation type="submission" date="2016-10" db="EMBL/GenBank/DDBJ databases">
        <authorList>
            <person name="Varghese N."/>
            <person name="Submissions S."/>
        </authorList>
    </citation>
    <scope>NUCLEOTIDE SEQUENCE [LARGE SCALE GENOMIC DNA]</scope>
    <source>
        <strain evidence="3">CGMCC 1.11012</strain>
    </source>
</reference>
<sequence length="276" mass="32038">MIQFDLISDIHLDFWLRRKGPTAEDNVREVELFAERLLPQRVSEVLVIAGDLGHRNQQNVELLLALRRYYSNILVVAGNHDYYLVNSKERYKLQTSMNRWSQMKSLGTAIEGVHYLEGDIFEWNGVRYGGAGMWYDFSYGINVLGKNLSDMLDIWSNQLNDRNYTIGAPRRPLEFFREQKEKLDRIIHDCDVIITHVPPDWSHIAEEHAADPVSGCYYFDGSEYIAHMNGKVWCSGHVHINHSYRKDGCLFVNNALGYPNEYNRPQGRIITINVDI</sequence>
<dbReference type="RefSeq" id="WP_090715311.1">
    <property type="nucleotide sequence ID" value="NZ_CBCSKY010000026.1"/>
</dbReference>
<accession>A0A1G8TAB6</accession>
<dbReference type="Gene3D" id="3.60.21.10">
    <property type="match status" value="1"/>
</dbReference>
<dbReference type="GO" id="GO:0016787">
    <property type="term" value="F:hydrolase activity"/>
    <property type="evidence" value="ECO:0007669"/>
    <property type="project" value="InterPro"/>
</dbReference>
<dbReference type="OrthoDB" id="356681at2"/>
<keyword evidence="3" id="KW-1185">Reference proteome</keyword>
<name>A0A1G8TAB6_9BACL</name>
<evidence type="ECO:0000313" key="3">
    <source>
        <dbReference type="Proteomes" id="UP000199050"/>
    </source>
</evidence>
<dbReference type="PANTHER" id="PTHR37844">
    <property type="entry name" value="SER/THR PROTEIN PHOSPHATASE SUPERFAMILY (AFU_ORTHOLOGUE AFUA_1G14840)"/>
    <property type="match status" value="1"/>
</dbReference>
<dbReference type="InterPro" id="IPR029052">
    <property type="entry name" value="Metallo-depent_PP-like"/>
</dbReference>
<dbReference type="SUPFAM" id="SSF56300">
    <property type="entry name" value="Metallo-dependent phosphatases"/>
    <property type="match status" value="1"/>
</dbReference>
<evidence type="ECO:0000313" key="2">
    <source>
        <dbReference type="EMBL" id="SDJ38364.1"/>
    </source>
</evidence>
<feature type="domain" description="Calcineurin-like phosphoesterase" evidence="1">
    <location>
        <begin position="4"/>
        <end position="240"/>
    </location>
</feature>
<dbReference type="STRING" id="1174501.SAMN05216192_11654"/>
<dbReference type="Proteomes" id="UP000199050">
    <property type="component" value="Unassembled WGS sequence"/>
</dbReference>
<gene>
    <name evidence="2" type="ORF">SAMN05216192_11654</name>
</gene>
<dbReference type="EMBL" id="FNDX01000016">
    <property type="protein sequence ID" value="SDJ38364.1"/>
    <property type="molecule type" value="Genomic_DNA"/>
</dbReference>
<dbReference type="Pfam" id="PF00149">
    <property type="entry name" value="Metallophos"/>
    <property type="match status" value="1"/>
</dbReference>
<evidence type="ECO:0000259" key="1">
    <source>
        <dbReference type="Pfam" id="PF00149"/>
    </source>
</evidence>
<organism evidence="2 3">
    <name type="scientific">Paenibacillus typhae</name>
    <dbReference type="NCBI Taxonomy" id="1174501"/>
    <lineage>
        <taxon>Bacteria</taxon>
        <taxon>Bacillati</taxon>
        <taxon>Bacillota</taxon>
        <taxon>Bacilli</taxon>
        <taxon>Bacillales</taxon>
        <taxon>Paenibacillaceae</taxon>
        <taxon>Paenibacillus</taxon>
    </lineage>
</organism>
<proteinExistence type="predicted"/>
<dbReference type="AlphaFoldDB" id="A0A1G8TAB6"/>
<dbReference type="PANTHER" id="PTHR37844:SF2">
    <property type="entry name" value="SER_THR PROTEIN PHOSPHATASE SUPERFAMILY (AFU_ORTHOLOGUE AFUA_1G14840)"/>
    <property type="match status" value="1"/>
</dbReference>